<dbReference type="RefSeq" id="WP_203959776.1">
    <property type="nucleotide sequence ID" value="NZ_AP023355.1"/>
</dbReference>
<dbReference type="PANTHER" id="PTHR12521:SF0">
    <property type="entry name" value="ADP-RIBOSE GLYCOHYDROLASE OARD1"/>
    <property type="match status" value="1"/>
</dbReference>
<gene>
    <name evidence="3" type="ORF">Athai_02810</name>
</gene>
<feature type="domain" description="Macro" evidence="2">
    <location>
        <begin position="1"/>
        <end position="134"/>
    </location>
</feature>
<dbReference type="Proteomes" id="UP000611640">
    <property type="component" value="Chromosome"/>
</dbReference>
<evidence type="ECO:0000259" key="2">
    <source>
        <dbReference type="PROSITE" id="PS51154"/>
    </source>
</evidence>
<dbReference type="Pfam" id="PF01661">
    <property type="entry name" value="Macro"/>
    <property type="match status" value="1"/>
</dbReference>
<reference evidence="3 4" key="1">
    <citation type="submission" date="2020-08" db="EMBL/GenBank/DDBJ databases">
        <title>Whole genome shotgun sequence of Actinocatenispora thailandica NBRC 105041.</title>
        <authorList>
            <person name="Komaki H."/>
            <person name="Tamura T."/>
        </authorList>
    </citation>
    <scope>NUCLEOTIDE SEQUENCE [LARGE SCALE GENOMIC DNA]</scope>
    <source>
        <strain evidence="3 4">NBRC 105041</strain>
    </source>
</reference>
<dbReference type="AlphaFoldDB" id="A0A7R7HUM5"/>
<dbReference type="PROSITE" id="PS51154">
    <property type="entry name" value="MACRO"/>
    <property type="match status" value="1"/>
</dbReference>
<evidence type="ECO:0000313" key="3">
    <source>
        <dbReference type="EMBL" id="BCJ32778.1"/>
    </source>
</evidence>
<organism evidence="3 4">
    <name type="scientific">Actinocatenispora thailandica</name>
    <dbReference type="NCBI Taxonomy" id="227318"/>
    <lineage>
        <taxon>Bacteria</taxon>
        <taxon>Bacillati</taxon>
        <taxon>Actinomycetota</taxon>
        <taxon>Actinomycetes</taxon>
        <taxon>Micromonosporales</taxon>
        <taxon>Micromonosporaceae</taxon>
        <taxon>Actinocatenispora</taxon>
    </lineage>
</organism>
<protein>
    <recommendedName>
        <fullName evidence="2">Macro domain-containing protein</fullName>
    </recommendedName>
</protein>
<dbReference type="InterPro" id="IPR002589">
    <property type="entry name" value="Macro_dom"/>
</dbReference>
<dbReference type="EMBL" id="AP023355">
    <property type="protein sequence ID" value="BCJ32778.1"/>
    <property type="molecule type" value="Genomic_DNA"/>
</dbReference>
<dbReference type="PANTHER" id="PTHR12521">
    <property type="entry name" value="PROTEIN C6ORF130"/>
    <property type="match status" value="1"/>
</dbReference>
<evidence type="ECO:0000256" key="1">
    <source>
        <dbReference type="ARBA" id="ARBA00035885"/>
    </source>
</evidence>
<dbReference type="GO" id="GO:0140291">
    <property type="term" value="P:peptidyl-glutamate ADP-deribosylation"/>
    <property type="evidence" value="ECO:0007669"/>
    <property type="project" value="TreeGrafter"/>
</dbReference>
<dbReference type="SUPFAM" id="SSF52949">
    <property type="entry name" value="Macro domain-like"/>
    <property type="match status" value="1"/>
</dbReference>
<dbReference type="InterPro" id="IPR043472">
    <property type="entry name" value="Macro_dom-like"/>
</dbReference>
<dbReference type="SMART" id="SM00506">
    <property type="entry name" value="A1pp"/>
    <property type="match status" value="1"/>
</dbReference>
<proteinExistence type="predicted"/>
<sequence length="134" mass="14534">MTITVARGDLLTADVEALVNPVNTVGVMGKGLALAFRQAFPEMYRDYRQAAQEGRLAVGRMHVWAIGAGTGPRYVINFPTKRHWRSVSRLSDIEAGLTDLVTTTDRLGLRSLAVPALGCGHGASDRPGESLRMR</sequence>
<evidence type="ECO:0000313" key="4">
    <source>
        <dbReference type="Proteomes" id="UP000611640"/>
    </source>
</evidence>
<comment type="catalytic activity">
    <reaction evidence="1">
        <text>an N-(ADP-alpha-D-ribosyl)-thymidine in DNA + H2O = a thymidine in DNA + ADP-D-ribose</text>
        <dbReference type="Rhea" id="RHEA:71655"/>
        <dbReference type="Rhea" id="RHEA-COMP:13556"/>
        <dbReference type="Rhea" id="RHEA-COMP:18051"/>
        <dbReference type="ChEBI" id="CHEBI:15377"/>
        <dbReference type="ChEBI" id="CHEBI:57967"/>
        <dbReference type="ChEBI" id="CHEBI:137386"/>
        <dbReference type="ChEBI" id="CHEBI:191199"/>
    </reaction>
    <physiologicalReaction direction="left-to-right" evidence="1">
        <dbReference type="Rhea" id="RHEA:71656"/>
    </physiologicalReaction>
</comment>
<keyword evidence="4" id="KW-1185">Reference proteome</keyword>
<dbReference type="KEGG" id="atl:Athai_02810"/>
<dbReference type="InterPro" id="IPR050892">
    <property type="entry name" value="ADP-ribose_metab_enzymes"/>
</dbReference>
<name>A0A7R7HUM5_9ACTN</name>
<accession>A0A7R7HUM5</accession>
<dbReference type="Gene3D" id="3.40.220.10">
    <property type="entry name" value="Leucine Aminopeptidase, subunit E, domain 1"/>
    <property type="match status" value="1"/>
</dbReference>